<dbReference type="Proteomes" id="UP000233440">
    <property type="component" value="Unassembled WGS sequence"/>
</dbReference>
<keyword evidence="2" id="KW-1185">Reference proteome</keyword>
<dbReference type="OrthoDB" id="2899067at2"/>
<sequence>MEDIGLNDIQINRQLNRNFFLQYFNNKLMPYNQDTEIFTFKIVKSIENMNFWIVIGFSGNRITYIELENADENLTNDYTNWSNYKVQKKKESHDKWVKKLLGEPDETSNGNLRYDFNWGIVSSYLDPRSGTAAISIRYKYSENN</sequence>
<dbReference type="EMBL" id="PIQO01000051">
    <property type="protein sequence ID" value="PKR82385.1"/>
    <property type="molecule type" value="Genomic_DNA"/>
</dbReference>
<protein>
    <submittedName>
        <fullName evidence="1">Uncharacterized protein</fullName>
    </submittedName>
</protein>
<evidence type="ECO:0000313" key="2">
    <source>
        <dbReference type="Proteomes" id="UP000233440"/>
    </source>
</evidence>
<name>A0A2N3LCU0_9BACI</name>
<gene>
    <name evidence="1" type="ORF">CWO92_24770</name>
</gene>
<comment type="caution">
    <text evidence="1">The sequence shown here is derived from an EMBL/GenBank/DDBJ whole genome shotgun (WGS) entry which is preliminary data.</text>
</comment>
<proteinExistence type="predicted"/>
<organism evidence="1 2">
    <name type="scientific">Heyndrickxia camelliae</name>
    <dbReference type="NCBI Taxonomy" id="1707093"/>
    <lineage>
        <taxon>Bacteria</taxon>
        <taxon>Bacillati</taxon>
        <taxon>Bacillota</taxon>
        <taxon>Bacilli</taxon>
        <taxon>Bacillales</taxon>
        <taxon>Bacillaceae</taxon>
        <taxon>Heyndrickxia</taxon>
    </lineage>
</organism>
<dbReference type="AlphaFoldDB" id="A0A2N3LCU0"/>
<reference evidence="1 2" key="1">
    <citation type="submission" date="2017-11" db="EMBL/GenBank/DDBJ databases">
        <title>Bacillus camelliae sp. nov., isolated from pu'er tea.</title>
        <authorList>
            <person name="Niu L."/>
        </authorList>
    </citation>
    <scope>NUCLEOTIDE SEQUENCE [LARGE SCALE GENOMIC DNA]</scope>
    <source>
        <strain evidence="1 2">7578-1</strain>
    </source>
</reference>
<accession>A0A2N3LCU0</accession>
<evidence type="ECO:0000313" key="1">
    <source>
        <dbReference type="EMBL" id="PKR82385.1"/>
    </source>
</evidence>
<dbReference type="RefSeq" id="WP_101356835.1">
    <property type="nucleotide sequence ID" value="NZ_PIQO01000051.1"/>
</dbReference>